<reference evidence="4" key="1">
    <citation type="submission" date="2022-11" db="UniProtKB">
        <authorList>
            <consortium name="WormBaseParasite"/>
        </authorList>
    </citation>
    <scope>IDENTIFICATION</scope>
</reference>
<dbReference type="WBParaSite" id="PEQ_0001226301-mRNA-1">
    <property type="protein sequence ID" value="PEQ_0001226301-mRNA-1"/>
    <property type="gene ID" value="PEQ_0001226301"/>
</dbReference>
<keyword evidence="2" id="KW-0472">Membrane</keyword>
<name>A0A914S0Z7_PAREQ</name>
<sequence>MHCQCCDDRRACTQHRHILHRRPQNYGKMREMRFDECSLNTLIDRWCPFCTRASESDEHYLQDPRIFLPSASATRLSTPYYMGGMYNPAYVAGYGDASYIPYAQSLYIDPAAYSAYYGPYAGGQGGAYRGYPQPQPSPPQYRRSRSILQTLTTQPRGPIETFNFSLRVSLFLKAERRTPSKDTESTSPVRQTEKLCSKPGRPIIAYRSYSGPRKNAKNMPMYRKKREPNSRIQTYQILGAAILGLVLGPMHNYSFYVFVTTTKTEWQSLVVGVVSCFAALALIMLATSCLAHEQRYWQKIDYFISIVGTFGYLLAGAIEAYFAACYPPTGERIGYVCHRAEWIIATVLQRNAERAHRRKTVTGNAPSSDVIPIFSRSNTVARCQHTDWDACEMLRLQELNEVIFRLSLNRSVTFAVKHLDKSLIQDEIDRLQNAKREVEVELARMKAQMHALVKERIANGELLEPNSSPPQVPVISVDEQCQARAEHLHVATNTDQQVNAERISFIDYLVKNSSGWMAPCGVCVTLCFHSLYFATARIL</sequence>
<organism evidence="3 4">
    <name type="scientific">Parascaris equorum</name>
    <name type="common">Equine roundworm</name>
    <dbReference type="NCBI Taxonomy" id="6256"/>
    <lineage>
        <taxon>Eukaryota</taxon>
        <taxon>Metazoa</taxon>
        <taxon>Ecdysozoa</taxon>
        <taxon>Nematoda</taxon>
        <taxon>Chromadorea</taxon>
        <taxon>Rhabditida</taxon>
        <taxon>Spirurina</taxon>
        <taxon>Ascaridomorpha</taxon>
        <taxon>Ascaridoidea</taxon>
        <taxon>Ascarididae</taxon>
        <taxon>Parascaris</taxon>
    </lineage>
</organism>
<keyword evidence="2" id="KW-0812">Transmembrane</keyword>
<dbReference type="AlphaFoldDB" id="A0A914S0Z7"/>
<evidence type="ECO:0000313" key="3">
    <source>
        <dbReference type="Proteomes" id="UP000887564"/>
    </source>
</evidence>
<feature type="transmembrane region" description="Helical" evidence="2">
    <location>
        <begin position="302"/>
        <end position="324"/>
    </location>
</feature>
<keyword evidence="2" id="KW-1133">Transmembrane helix</keyword>
<dbReference type="Proteomes" id="UP000887564">
    <property type="component" value="Unplaced"/>
</dbReference>
<accession>A0A914S0Z7</accession>
<evidence type="ECO:0000256" key="1">
    <source>
        <dbReference type="SAM" id="Coils"/>
    </source>
</evidence>
<feature type="transmembrane region" description="Helical" evidence="2">
    <location>
        <begin position="232"/>
        <end position="250"/>
    </location>
</feature>
<evidence type="ECO:0000256" key="2">
    <source>
        <dbReference type="SAM" id="Phobius"/>
    </source>
</evidence>
<feature type="transmembrane region" description="Helical" evidence="2">
    <location>
        <begin position="270"/>
        <end position="290"/>
    </location>
</feature>
<keyword evidence="1" id="KW-0175">Coiled coil</keyword>
<feature type="coiled-coil region" evidence="1">
    <location>
        <begin position="421"/>
        <end position="455"/>
    </location>
</feature>
<keyword evidence="3" id="KW-1185">Reference proteome</keyword>
<protein>
    <submittedName>
        <fullName evidence="4">MARVEL domain-containing protein</fullName>
    </submittedName>
</protein>
<proteinExistence type="predicted"/>
<evidence type="ECO:0000313" key="4">
    <source>
        <dbReference type="WBParaSite" id="PEQ_0001226301-mRNA-1"/>
    </source>
</evidence>